<dbReference type="InterPro" id="IPR017055">
    <property type="entry name" value="Sig_transdc_His_kinase_DctB"/>
</dbReference>
<evidence type="ECO:0000256" key="17">
    <source>
        <dbReference type="SAM" id="Phobius"/>
    </source>
</evidence>
<evidence type="ECO:0000256" key="8">
    <source>
        <dbReference type="ARBA" id="ARBA00022692"/>
    </source>
</evidence>
<keyword evidence="6" id="KW-0597">Phosphoprotein</keyword>
<keyword evidence="13" id="KW-0902">Two-component regulatory system</keyword>
<dbReference type="RefSeq" id="WP_243306103.1">
    <property type="nucleotide sequence ID" value="NZ_JALGBI010000001.1"/>
</dbReference>
<dbReference type="SUPFAM" id="SSF55874">
    <property type="entry name" value="ATPase domain of HSP90 chaperone/DNA topoisomerase II/histidine kinase"/>
    <property type="match status" value="1"/>
</dbReference>
<dbReference type="Gene3D" id="1.10.287.130">
    <property type="match status" value="1"/>
</dbReference>
<evidence type="ECO:0000256" key="2">
    <source>
        <dbReference type="ARBA" id="ARBA00004429"/>
    </source>
</evidence>
<evidence type="ECO:0000256" key="7">
    <source>
        <dbReference type="ARBA" id="ARBA00022679"/>
    </source>
</evidence>
<dbReference type="PROSITE" id="PS50109">
    <property type="entry name" value="HIS_KIN"/>
    <property type="match status" value="1"/>
</dbReference>
<dbReference type="GO" id="GO:0000155">
    <property type="term" value="F:phosphorelay sensor kinase activity"/>
    <property type="evidence" value="ECO:0007669"/>
    <property type="project" value="InterPro"/>
</dbReference>
<keyword evidence="14 17" id="KW-0472">Membrane</keyword>
<evidence type="ECO:0000256" key="3">
    <source>
        <dbReference type="ARBA" id="ARBA00012438"/>
    </source>
</evidence>
<reference evidence="19" key="1">
    <citation type="submission" date="2022-03" db="EMBL/GenBank/DDBJ databases">
        <authorList>
            <person name="Woo C.Y."/>
        </authorList>
    </citation>
    <scope>NUCLEOTIDE SEQUENCE</scope>
    <source>
        <strain evidence="19">CYS-02</strain>
    </source>
</reference>
<dbReference type="PANTHER" id="PTHR43065">
    <property type="entry name" value="SENSOR HISTIDINE KINASE"/>
    <property type="match status" value="1"/>
</dbReference>
<dbReference type="SMART" id="SM00388">
    <property type="entry name" value="HisKA"/>
    <property type="match status" value="1"/>
</dbReference>
<dbReference type="GO" id="GO:0005524">
    <property type="term" value="F:ATP binding"/>
    <property type="evidence" value="ECO:0007669"/>
    <property type="project" value="UniProtKB-KW"/>
</dbReference>
<dbReference type="Gene3D" id="3.30.565.10">
    <property type="entry name" value="Histidine kinase-like ATPase, C-terminal domain"/>
    <property type="match status" value="1"/>
</dbReference>
<feature type="domain" description="Histidine kinase" evidence="18">
    <location>
        <begin position="371"/>
        <end position="582"/>
    </location>
</feature>
<evidence type="ECO:0000256" key="5">
    <source>
        <dbReference type="ARBA" id="ARBA00022519"/>
    </source>
</evidence>
<dbReference type="Proteomes" id="UP001139447">
    <property type="component" value="Unassembled WGS sequence"/>
</dbReference>
<dbReference type="InterPro" id="IPR003594">
    <property type="entry name" value="HATPase_dom"/>
</dbReference>
<proteinExistence type="predicted"/>
<dbReference type="EMBL" id="JALGBI010000001">
    <property type="protein sequence ID" value="MCJ0763514.1"/>
    <property type="molecule type" value="Genomic_DNA"/>
</dbReference>
<keyword evidence="7" id="KW-0808">Transferase</keyword>
<evidence type="ECO:0000313" key="20">
    <source>
        <dbReference type="Proteomes" id="UP001139447"/>
    </source>
</evidence>
<evidence type="ECO:0000259" key="18">
    <source>
        <dbReference type="PROSITE" id="PS50109"/>
    </source>
</evidence>
<dbReference type="PIRSF" id="PIRSF036431">
    <property type="entry name" value="STHK_DctB"/>
    <property type="match status" value="1"/>
</dbReference>
<evidence type="ECO:0000256" key="6">
    <source>
        <dbReference type="ARBA" id="ARBA00022553"/>
    </source>
</evidence>
<evidence type="ECO:0000256" key="1">
    <source>
        <dbReference type="ARBA" id="ARBA00000085"/>
    </source>
</evidence>
<keyword evidence="4" id="KW-1003">Cell membrane</keyword>
<dbReference type="SUPFAM" id="SSF47384">
    <property type="entry name" value="Homodimeric domain of signal transducing histidine kinase"/>
    <property type="match status" value="1"/>
</dbReference>
<dbReference type="InterPro" id="IPR003661">
    <property type="entry name" value="HisK_dim/P_dom"/>
</dbReference>
<keyword evidence="10" id="KW-0418">Kinase</keyword>
<dbReference type="InterPro" id="IPR036097">
    <property type="entry name" value="HisK_dim/P_sf"/>
</dbReference>
<dbReference type="InterPro" id="IPR036890">
    <property type="entry name" value="HATPase_C_sf"/>
</dbReference>
<evidence type="ECO:0000256" key="16">
    <source>
        <dbReference type="SAM" id="Coils"/>
    </source>
</evidence>
<dbReference type="PANTHER" id="PTHR43065:SF46">
    <property type="entry name" value="C4-DICARBOXYLATE TRANSPORT SENSOR PROTEIN DCTB"/>
    <property type="match status" value="1"/>
</dbReference>
<dbReference type="Pfam" id="PF00512">
    <property type="entry name" value="HisKA"/>
    <property type="match status" value="1"/>
</dbReference>
<feature type="coiled-coil region" evidence="16">
    <location>
        <begin position="321"/>
        <end position="355"/>
    </location>
</feature>
<keyword evidence="12 17" id="KW-1133">Transmembrane helix</keyword>
<keyword evidence="11 19" id="KW-0067">ATP-binding</keyword>
<protein>
    <recommendedName>
        <fullName evidence="15">C4-dicarboxylate transport sensor protein DctB</fullName>
        <ecNumber evidence="3">2.7.13.3</ecNumber>
    </recommendedName>
</protein>
<evidence type="ECO:0000256" key="11">
    <source>
        <dbReference type="ARBA" id="ARBA00022840"/>
    </source>
</evidence>
<keyword evidence="20" id="KW-1185">Reference proteome</keyword>
<evidence type="ECO:0000256" key="13">
    <source>
        <dbReference type="ARBA" id="ARBA00023012"/>
    </source>
</evidence>
<dbReference type="CDD" id="cd00082">
    <property type="entry name" value="HisKA"/>
    <property type="match status" value="1"/>
</dbReference>
<accession>A0A9X1VWS8</accession>
<dbReference type="SMART" id="SM00387">
    <property type="entry name" value="HATPase_c"/>
    <property type="match status" value="1"/>
</dbReference>
<evidence type="ECO:0000313" key="19">
    <source>
        <dbReference type="EMBL" id="MCJ0763514.1"/>
    </source>
</evidence>
<comment type="catalytic activity">
    <reaction evidence="1">
        <text>ATP + protein L-histidine = ADP + protein N-phospho-L-histidine.</text>
        <dbReference type="EC" id="2.7.13.3"/>
    </reaction>
</comment>
<evidence type="ECO:0000256" key="9">
    <source>
        <dbReference type="ARBA" id="ARBA00022741"/>
    </source>
</evidence>
<organism evidence="19 20">
    <name type="scientific">Variovorax terrae</name>
    <dbReference type="NCBI Taxonomy" id="2923278"/>
    <lineage>
        <taxon>Bacteria</taxon>
        <taxon>Pseudomonadati</taxon>
        <taxon>Pseudomonadota</taxon>
        <taxon>Betaproteobacteria</taxon>
        <taxon>Burkholderiales</taxon>
        <taxon>Comamonadaceae</taxon>
        <taxon>Variovorax</taxon>
    </lineage>
</organism>
<evidence type="ECO:0000256" key="14">
    <source>
        <dbReference type="ARBA" id="ARBA00023136"/>
    </source>
</evidence>
<keyword evidence="16" id="KW-0175">Coiled coil</keyword>
<keyword evidence="8 17" id="KW-0812">Transmembrane</keyword>
<dbReference type="GO" id="GO:0005886">
    <property type="term" value="C:plasma membrane"/>
    <property type="evidence" value="ECO:0007669"/>
    <property type="project" value="UniProtKB-SubCell"/>
</dbReference>
<dbReference type="InterPro" id="IPR005467">
    <property type="entry name" value="His_kinase_dom"/>
</dbReference>
<dbReference type="EC" id="2.7.13.3" evidence="3"/>
<evidence type="ECO:0000256" key="15">
    <source>
        <dbReference type="ARBA" id="ARBA00073143"/>
    </source>
</evidence>
<keyword evidence="5" id="KW-0997">Cell inner membrane</keyword>
<gene>
    <name evidence="19" type="ORF">MMF98_09865</name>
</gene>
<dbReference type="AlphaFoldDB" id="A0A9X1VWS8"/>
<dbReference type="InterPro" id="IPR004358">
    <property type="entry name" value="Sig_transdc_His_kin-like_C"/>
</dbReference>
<comment type="subcellular location">
    <subcellularLocation>
        <location evidence="2">Cell inner membrane</location>
        <topology evidence="2">Multi-pass membrane protein</topology>
    </subcellularLocation>
</comment>
<dbReference type="Pfam" id="PF02518">
    <property type="entry name" value="HATPase_c"/>
    <property type="match status" value="1"/>
</dbReference>
<keyword evidence="9" id="KW-0547">Nucleotide-binding</keyword>
<evidence type="ECO:0000256" key="4">
    <source>
        <dbReference type="ARBA" id="ARBA00022475"/>
    </source>
</evidence>
<comment type="caution">
    <text evidence="19">The sequence shown here is derived from an EMBL/GenBank/DDBJ whole genome shotgun (WGS) entry which is preliminary data.</text>
</comment>
<evidence type="ECO:0000256" key="12">
    <source>
        <dbReference type="ARBA" id="ARBA00022989"/>
    </source>
</evidence>
<dbReference type="PRINTS" id="PR00344">
    <property type="entry name" value="BCTRLSENSOR"/>
</dbReference>
<feature type="transmembrane region" description="Helical" evidence="17">
    <location>
        <begin position="20"/>
        <end position="40"/>
    </location>
</feature>
<name>A0A9X1VWS8_9BURK</name>
<evidence type="ECO:0000256" key="10">
    <source>
        <dbReference type="ARBA" id="ARBA00022777"/>
    </source>
</evidence>
<dbReference type="FunFam" id="1.10.287.130:FF:000049">
    <property type="entry name" value="C4-dicarboxylate transport sensor protein DctB"/>
    <property type="match status" value="1"/>
</dbReference>
<dbReference type="Gene3D" id="3.30.450.20">
    <property type="entry name" value="PAS domain"/>
    <property type="match status" value="1"/>
</dbReference>
<sequence>MPHAVPARTASSRRRRWRALAYWGIALSLLCGIALAAFAAREWSLRQAFDRLDDTALRQLELYASVLEHELAKQDDLPGLLDVDGDIEALLLQPASRSLGMAASRRLTRFTVRSGMVSTEVVDMAGHILAASDWYEPATRLGATALASPCVRDTLSGGETRHFAAGITGAPEVCLGRVVERAGRKLGAVLIRMSLAPTEATWVDAAFRDDSERPFVTDEHDQIILSAAPPWKGRTLAQVTQLERRLPHGALLVRLSGAPSHTADLFLLHQRPLTRLGWRLHVLASTRQVWRDARTAAWGGGAAAASVGLLLVVVAQRRRVLAQKLAAREALQRANDQLEQKVRQRTAELERTQQDLVQAGKLALLGQLSAGISHELGQPLTALRGLAGNARVLLERHRHGDVAVNLEDITQLVERMGRITAQLKAFVRKSPTPFGPVVLARAVENARQLVAARLAEEQVALLDLVPADLSVVCDGARLEQVLVNLLVNALDALRGAPVRRITVSAHAVDGRAVVQVADSGPGLDPRVRERLFEPFLTTKPAGEGIGLGLVISQHIVHEVGGALRAAHSEVGATFEFDLPLAEEPVKEPTCSTD</sequence>